<dbReference type="InterPro" id="IPR023932">
    <property type="entry name" value="CE1759_FMN_reduct"/>
</dbReference>
<accession>A0A1C4H3M2</accession>
<dbReference type="GO" id="GO:0016491">
    <property type="term" value="F:oxidoreductase activity"/>
    <property type="evidence" value="ECO:0007669"/>
    <property type="project" value="UniProtKB-KW"/>
</dbReference>
<dbReference type="Proteomes" id="UP000242610">
    <property type="component" value="Unassembled WGS sequence"/>
</dbReference>
<dbReference type="SUPFAM" id="SSF52218">
    <property type="entry name" value="Flavoproteins"/>
    <property type="match status" value="1"/>
</dbReference>
<evidence type="ECO:0000259" key="4">
    <source>
        <dbReference type="Pfam" id="PF03358"/>
    </source>
</evidence>
<evidence type="ECO:0000256" key="3">
    <source>
        <dbReference type="ARBA" id="ARBA00023002"/>
    </source>
</evidence>
<dbReference type="OrthoDB" id="1643408at2"/>
<organism evidence="5 6">
    <name type="scientific">Bifidobacterium commune</name>
    <dbReference type="NCBI Taxonomy" id="1505727"/>
    <lineage>
        <taxon>Bacteria</taxon>
        <taxon>Bacillati</taxon>
        <taxon>Actinomycetota</taxon>
        <taxon>Actinomycetes</taxon>
        <taxon>Bifidobacteriales</taxon>
        <taxon>Bifidobacteriaceae</taxon>
        <taxon>Bifidobacterium</taxon>
    </lineage>
</organism>
<protein>
    <submittedName>
        <fullName evidence="5">FMN reductase</fullName>
    </submittedName>
</protein>
<dbReference type="NCBIfam" id="TIGR04037">
    <property type="entry name" value="LLM_duo_CE1759"/>
    <property type="match status" value="1"/>
</dbReference>
<dbReference type="Pfam" id="PF03358">
    <property type="entry name" value="FMN_red"/>
    <property type="match status" value="1"/>
</dbReference>
<keyword evidence="2" id="KW-0288">FMN</keyword>
<dbReference type="RefSeq" id="WP_159426907.1">
    <property type="nucleotide sequence ID" value="NZ_FMBL01000001.1"/>
</dbReference>
<dbReference type="Gene3D" id="3.40.50.360">
    <property type="match status" value="1"/>
</dbReference>
<name>A0A1C4H3M2_9BIFI</name>
<evidence type="ECO:0000313" key="6">
    <source>
        <dbReference type="Proteomes" id="UP000242610"/>
    </source>
</evidence>
<evidence type="ECO:0000256" key="1">
    <source>
        <dbReference type="ARBA" id="ARBA00022630"/>
    </source>
</evidence>
<proteinExistence type="predicted"/>
<dbReference type="InterPro" id="IPR051814">
    <property type="entry name" value="NAD(P)H-dep_FMN_reductase"/>
</dbReference>
<dbReference type="PANTHER" id="PTHR43408:SF2">
    <property type="entry name" value="FMN REDUCTASE (NADPH)"/>
    <property type="match status" value="1"/>
</dbReference>
<dbReference type="InterPro" id="IPR029039">
    <property type="entry name" value="Flavoprotein-like_sf"/>
</dbReference>
<dbReference type="PANTHER" id="PTHR43408">
    <property type="entry name" value="FMN REDUCTASE (NADPH)"/>
    <property type="match status" value="1"/>
</dbReference>
<dbReference type="AlphaFoldDB" id="A0A1C4H3M2"/>
<gene>
    <name evidence="5" type="ORF">GA0061077_0697</name>
</gene>
<dbReference type="STRING" id="1505727.GA0061077_0697"/>
<reference evidence="6" key="1">
    <citation type="submission" date="2016-08" db="EMBL/GenBank/DDBJ databases">
        <authorList>
            <person name="Varghese N."/>
            <person name="Submissions Spin"/>
        </authorList>
    </citation>
    <scope>NUCLEOTIDE SEQUENCE [LARGE SCALE GENOMIC DNA]</scope>
    <source>
        <strain evidence="6">R-52791</strain>
    </source>
</reference>
<keyword evidence="6" id="KW-1185">Reference proteome</keyword>
<evidence type="ECO:0000256" key="2">
    <source>
        <dbReference type="ARBA" id="ARBA00022643"/>
    </source>
</evidence>
<dbReference type="EMBL" id="FMBL01000001">
    <property type="protein sequence ID" value="SCC79371.1"/>
    <property type="molecule type" value="Genomic_DNA"/>
</dbReference>
<evidence type="ECO:0000313" key="5">
    <source>
        <dbReference type="EMBL" id="SCC79371.1"/>
    </source>
</evidence>
<dbReference type="InterPro" id="IPR005025">
    <property type="entry name" value="FMN_Rdtase-like_dom"/>
</dbReference>
<keyword evidence="1" id="KW-0285">Flavoprotein</keyword>
<sequence>MGFEETDDIVTLAAKAETEMVQCHLTVVNAGISEPSSTRRLAQEVSEKARAYLEVRGKEVTVEMITLRDLADDIAKGSVGDKYGERLDSAIAAVGAADGLVVASPIYKASYSGLFKAFWDLVPRDAIINMPVVLAATGGSNRHALVPDVVMRGLFAFFRAVPTATSLMATKEDFGTPELEKRERRAAGELGALMLSNVRHQPLNEPVDHVNW</sequence>
<keyword evidence="3" id="KW-0560">Oxidoreductase</keyword>
<feature type="domain" description="NADPH-dependent FMN reductase-like" evidence="4">
    <location>
        <begin position="26"/>
        <end position="168"/>
    </location>
</feature>